<reference evidence="1 2" key="1">
    <citation type="journal article" date="2017" name="Int. J. Syst. Evol. Microbiol.">
        <title>Macrococcus canis sp. nov., a skin bacterium associated with infections in dogs.</title>
        <authorList>
            <person name="Gobeli Brawand S."/>
            <person name="Cotting K."/>
            <person name="Gomez-Sanz E."/>
            <person name="Collaud A."/>
            <person name="Thomann A."/>
            <person name="Brodard I."/>
            <person name="Rodriguez-Campos S."/>
            <person name="Strauss C."/>
            <person name="Perreten V."/>
        </authorList>
    </citation>
    <scope>NUCLEOTIDE SEQUENCE [LARGE SCALE GENOMIC DNA]</scope>
    <source>
        <strain evidence="1 2">KM45013</strain>
    </source>
</reference>
<dbReference type="AlphaFoldDB" id="A0A1W7ACH6"/>
<name>A0A1W7ACH6_9STAP</name>
<dbReference type="Proteomes" id="UP000194154">
    <property type="component" value="Chromosome"/>
</dbReference>
<accession>A0A1W7ACH6</accession>
<dbReference type="KEGG" id="mcak:MCCS_16810"/>
<organism evidence="1 2">
    <name type="scientific">Macrococcoides canis</name>
    <dbReference type="NCBI Taxonomy" id="1855823"/>
    <lineage>
        <taxon>Bacteria</taxon>
        <taxon>Bacillati</taxon>
        <taxon>Bacillota</taxon>
        <taxon>Bacilli</taxon>
        <taxon>Bacillales</taxon>
        <taxon>Staphylococcaceae</taxon>
        <taxon>Macrococcoides</taxon>
    </lineage>
</organism>
<gene>
    <name evidence="1" type="ORF">MCCS_16810</name>
</gene>
<dbReference type="RefSeq" id="WP_086042882.1">
    <property type="nucleotide sequence ID" value="NZ_CBCRZA010000015.1"/>
</dbReference>
<dbReference type="STRING" id="1855823.MCCS_16810"/>
<dbReference type="GeneID" id="35295786"/>
<dbReference type="EMBL" id="CP021059">
    <property type="protein sequence ID" value="ARQ07318.1"/>
    <property type="molecule type" value="Genomic_DNA"/>
</dbReference>
<keyword evidence="2" id="KW-1185">Reference proteome</keyword>
<protein>
    <submittedName>
        <fullName evidence="1">Uncharacterized protein</fullName>
    </submittedName>
</protein>
<proteinExistence type="predicted"/>
<sequence length="90" mass="10395">MERGSKYSTTPKVSYYYSLKGVEPTLFVGSYSDYKTQYSTSRQDAKLFKGFGEGDNQPSLETHDIWQHTEVTEYEHKLLDVSELNNEEGK</sequence>
<evidence type="ECO:0000313" key="1">
    <source>
        <dbReference type="EMBL" id="ARQ07318.1"/>
    </source>
</evidence>
<evidence type="ECO:0000313" key="2">
    <source>
        <dbReference type="Proteomes" id="UP000194154"/>
    </source>
</evidence>